<dbReference type="AlphaFoldDB" id="A0A2M7G8Y7"/>
<dbReference type="EMBL" id="PFFQ01000012">
    <property type="protein sequence ID" value="PIW18582.1"/>
    <property type="molecule type" value="Genomic_DNA"/>
</dbReference>
<name>A0A2M7G8Y7_9BACT</name>
<evidence type="ECO:0000313" key="2">
    <source>
        <dbReference type="Proteomes" id="UP000231019"/>
    </source>
</evidence>
<sequence>MDQFLQSLDSQLSKTDRDSDFGLAWSEGMRALSEAQELEGNERQEKLVQSCDKFIMAIQYGRSRPEPFLGMAYLLTILEDYHSAGKYVRIALRLAPDFPEALDLNRLIDTCSVVSNAFADLSELCMIAGVRMEEISPETANLNLKDLYTKTETLLYTQQQLLDYEPAPEIIVRSEELAELEHRSHELQAFSTGIRQRLDILVKEYDVQKLVAALEKIEALAQYYAKSLKISRQLAEMSEWVKQDFKLLTRHIIQLRMHSSAESVARAEQFDAELDARYQKIVLAIQELDEHTRERFEDQINFEHLDQQRTNFQQLLDATRRRVHMPHA</sequence>
<dbReference type="InterPro" id="IPR011990">
    <property type="entry name" value="TPR-like_helical_dom_sf"/>
</dbReference>
<comment type="caution">
    <text evidence="1">The sequence shown here is derived from an EMBL/GenBank/DDBJ whole genome shotgun (WGS) entry which is preliminary data.</text>
</comment>
<accession>A0A2M7G8Y7</accession>
<reference evidence="1 2" key="1">
    <citation type="submission" date="2017-09" db="EMBL/GenBank/DDBJ databases">
        <title>Depth-based differentiation of microbial function through sediment-hosted aquifers and enrichment of novel symbionts in the deep terrestrial subsurface.</title>
        <authorList>
            <person name="Probst A.J."/>
            <person name="Ladd B."/>
            <person name="Jarett J.K."/>
            <person name="Geller-Mcgrath D.E."/>
            <person name="Sieber C.M."/>
            <person name="Emerson J.B."/>
            <person name="Anantharaman K."/>
            <person name="Thomas B.C."/>
            <person name="Malmstrom R."/>
            <person name="Stieglmeier M."/>
            <person name="Klingl A."/>
            <person name="Woyke T."/>
            <person name="Ryan C.M."/>
            <person name="Banfield J.F."/>
        </authorList>
    </citation>
    <scope>NUCLEOTIDE SEQUENCE [LARGE SCALE GENOMIC DNA]</scope>
    <source>
        <strain evidence="1">CG17_big_fil_post_rev_8_21_14_2_50_48_46</strain>
    </source>
</reference>
<proteinExistence type="predicted"/>
<dbReference type="SUPFAM" id="SSF48452">
    <property type="entry name" value="TPR-like"/>
    <property type="match status" value="1"/>
</dbReference>
<dbReference type="Proteomes" id="UP000231019">
    <property type="component" value="Unassembled WGS sequence"/>
</dbReference>
<organism evidence="1 2">
    <name type="scientific">bacterium (Candidatus Blackallbacteria) CG17_big_fil_post_rev_8_21_14_2_50_48_46</name>
    <dbReference type="NCBI Taxonomy" id="2014261"/>
    <lineage>
        <taxon>Bacteria</taxon>
        <taxon>Candidatus Blackallbacteria</taxon>
    </lineage>
</organism>
<gene>
    <name evidence="1" type="ORF">COW36_04640</name>
</gene>
<protein>
    <submittedName>
        <fullName evidence="1">Uncharacterized protein</fullName>
    </submittedName>
</protein>
<evidence type="ECO:0000313" key="1">
    <source>
        <dbReference type="EMBL" id="PIW18582.1"/>
    </source>
</evidence>